<reference evidence="4 5" key="1">
    <citation type="submission" date="2019-10" db="EMBL/GenBank/DDBJ databases">
        <title>Draft Genome Sequence of Cytophagaceae sp. SJW1-29.</title>
        <authorList>
            <person name="Choi A."/>
        </authorList>
    </citation>
    <scope>NUCLEOTIDE SEQUENCE [LARGE SCALE GENOMIC DNA]</scope>
    <source>
        <strain evidence="4 5">SJW1-29</strain>
    </source>
</reference>
<evidence type="ECO:0000313" key="5">
    <source>
        <dbReference type="Proteomes" id="UP000479293"/>
    </source>
</evidence>
<comment type="caution">
    <text evidence="4">The sequence shown here is derived from an EMBL/GenBank/DDBJ whole genome shotgun (WGS) entry which is preliminary data.</text>
</comment>
<dbReference type="PANTHER" id="PTHR30273:SF2">
    <property type="entry name" value="PROTEIN FECR"/>
    <property type="match status" value="1"/>
</dbReference>
<dbReference type="Proteomes" id="UP000479293">
    <property type="component" value="Unassembled WGS sequence"/>
</dbReference>
<sequence>MDHPYEHTQDFLNDDSFVQWVLFGKDKALWQGYLLENPSKRLMVEEARRLLLDVRAAEGQDTPLLNQHSVWNKIRSDLRLPTEPQKTPTRSRLAYPAWAAGVILVLGISWLLWESQKSGRVSYQELTAVIKEKNELIEKVSGSNDSVRVVLEDGSVVTLSPHSKLSYPTHFEGSRRRVILTGEAFFDISKDPSRPFYIYAGEVVTKVLGTSFRIQAFDEANQVLVQVKTGRVSVYSQPRLILSDPETDGLVLLPNQQAVYSRAQQNLSRRLVDVPQPVVAPSQGTPLRYDEVPASRILRDLEAQYGITILFNDDVLDRCVLTTTLGDEPLHEKLDLICQTIGATYKEVDAQLIVESKGCR</sequence>
<dbReference type="RefSeq" id="WP_152763483.1">
    <property type="nucleotide sequence ID" value="NZ_WHLY01000002.1"/>
</dbReference>
<evidence type="ECO:0000259" key="2">
    <source>
        <dbReference type="Pfam" id="PF04773"/>
    </source>
</evidence>
<evidence type="ECO:0000313" key="4">
    <source>
        <dbReference type="EMBL" id="MPR35977.1"/>
    </source>
</evidence>
<dbReference type="Gene3D" id="3.55.50.30">
    <property type="match status" value="1"/>
</dbReference>
<dbReference type="InterPro" id="IPR032508">
    <property type="entry name" value="FecR_C"/>
</dbReference>
<dbReference type="Pfam" id="PF16344">
    <property type="entry name" value="FecR_C"/>
    <property type="match status" value="1"/>
</dbReference>
<dbReference type="GO" id="GO:0016989">
    <property type="term" value="F:sigma factor antagonist activity"/>
    <property type="evidence" value="ECO:0007669"/>
    <property type="project" value="TreeGrafter"/>
</dbReference>
<feature type="transmembrane region" description="Helical" evidence="1">
    <location>
        <begin position="93"/>
        <end position="113"/>
    </location>
</feature>
<dbReference type="InterPro" id="IPR012373">
    <property type="entry name" value="Ferrdict_sens_TM"/>
</dbReference>
<protein>
    <submittedName>
        <fullName evidence="4">DUF4974 domain-containing protein</fullName>
    </submittedName>
</protein>
<proteinExistence type="predicted"/>
<evidence type="ECO:0000259" key="3">
    <source>
        <dbReference type="Pfam" id="PF16344"/>
    </source>
</evidence>
<dbReference type="InterPro" id="IPR006860">
    <property type="entry name" value="FecR"/>
</dbReference>
<evidence type="ECO:0000256" key="1">
    <source>
        <dbReference type="SAM" id="Phobius"/>
    </source>
</evidence>
<keyword evidence="5" id="KW-1185">Reference proteome</keyword>
<dbReference type="Pfam" id="PF04773">
    <property type="entry name" value="FecR"/>
    <property type="match status" value="1"/>
</dbReference>
<gene>
    <name evidence="4" type="ORF">GBK04_22160</name>
</gene>
<feature type="domain" description="Protein FecR C-terminal" evidence="3">
    <location>
        <begin position="288"/>
        <end position="351"/>
    </location>
</feature>
<keyword evidence="1" id="KW-1133">Transmembrane helix</keyword>
<dbReference type="EMBL" id="WHLY01000002">
    <property type="protein sequence ID" value="MPR35977.1"/>
    <property type="molecule type" value="Genomic_DNA"/>
</dbReference>
<name>A0A7C9BKS7_9BACT</name>
<keyword evidence="1" id="KW-0812">Transmembrane</keyword>
<organism evidence="4 5">
    <name type="scientific">Salmonirosea aquatica</name>
    <dbReference type="NCBI Taxonomy" id="2654236"/>
    <lineage>
        <taxon>Bacteria</taxon>
        <taxon>Pseudomonadati</taxon>
        <taxon>Bacteroidota</taxon>
        <taxon>Cytophagia</taxon>
        <taxon>Cytophagales</taxon>
        <taxon>Spirosomataceae</taxon>
        <taxon>Salmonirosea</taxon>
    </lineage>
</organism>
<keyword evidence="1" id="KW-0472">Membrane</keyword>
<dbReference type="Gene3D" id="2.60.120.1440">
    <property type="match status" value="1"/>
</dbReference>
<accession>A0A7C9BKS7</accession>
<dbReference type="PANTHER" id="PTHR30273">
    <property type="entry name" value="PERIPLASMIC SIGNAL SENSOR AND SIGMA FACTOR ACTIVATOR FECR-RELATED"/>
    <property type="match status" value="1"/>
</dbReference>
<dbReference type="PIRSF" id="PIRSF018266">
    <property type="entry name" value="FecR"/>
    <property type="match status" value="1"/>
</dbReference>
<dbReference type="AlphaFoldDB" id="A0A7C9BKS7"/>
<feature type="domain" description="FecR protein" evidence="2">
    <location>
        <begin position="141"/>
        <end position="232"/>
    </location>
</feature>